<dbReference type="EMBL" id="ADBJ01000010">
    <property type="protein sequence ID" value="EFA83909.1"/>
    <property type="molecule type" value="Genomic_DNA"/>
</dbReference>
<keyword evidence="5" id="KW-1185">Reference proteome</keyword>
<dbReference type="PANTHER" id="PTHR43619">
    <property type="entry name" value="S-ADENOSYL-L-METHIONINE-DEPENDENT METHYLTRANSFERASE YKTD-RELATED"/>
    <property type="match status" value="1"/>
</dbReference>
<keyword evidence="3" id="KW-0808">Transferase</keyword>
<dbReference type="GO" id="GO:0008168">
    <property type="term" value="F:methyltransferase activity"/>
    <property type="evidence" value="ECO:0007669"/>
    <property type="project" value="UniProtKB-KW"/>
</dbReference>
<dbReference type="RefSeq" id="XP_020436026.1">
    <property type="nucleotide sequence ID" value="XM_020573954.1"/>
</dbReference>
<comment type="similarity">
    <text evidence="1">Belongs to the UPF0677 family.</text>
</comment>
<evidence type="ECO:0000256" key="2">
    <source>
        <dbReference type="ARBA" id="ARBA00022603"/>
    </source>
</evidence>
<dbReference type="Proteomes" id="UP000001396">
    <property type="component" value="Unassembled WGS sequence"/>
</dbReference>
<dbReference type="GO" id="GO:0032259">
    <property type="term" value="P:methylation"/>
    <property type="evidence" value="ECO:0007669"/>
    <property type="project" value="UniProtKB-KW"/>
</dbReference>
<proteinExistence type="inferred from homology"/>
<dbReference type="PANTHER" id="PTHR43619:SF2">
    <property type="entry name" value="S-ADENOSYL-L-METHIONINE-DEPENDENT METHYLTRANSFERASES SUPERFAMILY PROTEIN"/>
    <property type="match status" value="1"/>
</dbReference>
<dbReference type="Pfam" id="PF04072">
    <property type="entry name" value="LCM"/>
    <property type="match status" value="1"/>
</dbReference>
<dbReference type="AlphaFoldDB" id="D3B3L1"/>
<evidence type="ECO:0000313" key="5">
    <source>
        <dbReference type="Proteomes" id="UP000001396"/>
    </source>
</evidence>
<dbReference type="GeneID" id="31358502"/>
<dbReference type="STRING" id="670386.D3B3L1"/>
<organism evidence="4 5">
    <name type="scientific">Heterostelium pallidum (strain ATCC 26659 / Pp 5 / PN500)</name>
    <name type="common">Cellular slime mold</name>
    <name type="synonym">Polysphondylium pallidum</name>
    <dbReference type="NCBI Taxonomy" id="670386"/>
    <lineage>
        <taxon>Eukaryota</taxon>
        <taxon>Amoebozoa</taxon>
        <taxon>Evosea</taxon>
        <taxon>Eumycetozoa</taxon>
        <taxon>Dictyostelia</taxon>
        <taxon>Acytosteliales</taxon>
        <taxon>Acytosteliaceae</taxon>
        <taxon>Heterostelium</taxon>
    </lineage>
</organism>
<dbReference type="NCBIfam" id="TIGR00027">
    <property type="entry name" value="mthyl_TIGR00027"/>
    <property type="match status" value="1"/>
</dbReference>
<evidence type="ECO:0000256" key="3">
    <source>
        <dbReference type="ARBA" id="ARBA00022679"/>
    </source>
</evidence>
<protein>
    <recommendedName>
        <fullName evidence="6">S-adenosyl-L-methionine-dependent methyltransferase</fullName>
    </recommendedName>
</protein>
<dbReference type="OMA" id="EYIENEP"/>
<evidence type="ECO:0000256" key="1">
    <source>
        <dbReference type="ARBA" id="ARBA00008138"/>
    </source>
</evidence>
<sequence length="362" mass="41145">MQTKKTTIISGVPRTSVMVAALRTLNTNSFIKEQLEKDEKLDAHLLPYYENIYKKENFVSKTKLSVYDPYACFFSSTEDSKTIILNSLDKIAESCPKVFETQMFKDHLIDSGLPADLTVDGMINIIKDSSPLKAWSLVSFDSFNNHMALRTKFIDDYVLSNIDKYQQFVILGAGLDTRALRMPFSNSTTVWEIDFPETFEYKETILKEAVKIIPPISQARNIHISGNLAGNNEWISKLEESGFNKNKPTLWILEGLLMYISNEDIEILMNQISSISPTNSTMLIQTMSEEYNETSKVQTMFTSPLKDEFKSSTINPEQYLIKCGFTKEIKTFNEPDLEKLYLSPQSTEVGCSALTGFTIGYK</sequence>
<dbReference type="InParanoid" id="D3B3L1"/>
<dbReference type="InterPro" id="IPR029063">
    <property type="entry name" value="SAM-dependent_MTases_sf"/>
</dbReference>
<dbReference type="InterPro" id="IPR011610">
    <property type="entry name" value="SAM_mthyl_Trfase_ML2640-like"/>
</dbReference>
<dbReference type="SUPFAM" id="SSF53335">
    <property type="entry name" value="S-adenosyl-L-methionine-dependent methyltransferases"/>
    <property type="match status" value="1"/>
</dbReference>
<gene>
    <name evidence="4" type="ORF">PPL_02979</name>
</gene>
<dbReference type="Gene3D" id="3.40.50.150">
    <property type="entry name" value="Vaccinia Virus protein VP39"/>
    <property type="match status" value="1"/>
</dbReference>
<name>D3B3L1_HETP5</name>
<keyword evidence="2" id="KW-0489">Methyltransferase</keyword>
<accession>D3B3L1</accession>
<comment type="caution">
    <text evidence="4">The sequence shown here is derived from an EMBL/GenBank/DDBJ whole genome shotgun (WGS) entry which is preliminary data.</text>
</comment>
<dbReference type="InterPro" id="IPR007213">
    <property type="entry name" value="Ppm1/Ppm2/Tcmp"/>
</dbReference>
<evidence type="ECO:0000313" key="4">
    <source>
        <dbReference type="EMBL" id="EFA83909.1"/>
    </source>
</evidence>
<evidence type="ECO:0008006" key="6">
    <source>
        <dbReference type="Google" id="ProtNLM"/>
    </source>
</evidence>
<reference evidence="4 5" key="1">
    <citation type="journal article" date="2011" name="Genome Res.">
        <title>Phylogeny-wide analysis of social amoeba genomes highlights ancient origins for complex intercellular communication.</title>
        <authorList>
            <person name="Heidel A.J."/>
            <person name="Lawal H.M."/>
            <person name="Felder M."/>
            <person name="Schilde C."/>
            <person name="Helps N.R."/>
            <person name="Tunggal B."/>
            <person name="Rivero F."/>
            <person name="John U."/>
            <person name="Schleicher M."/>
            <person name="Eichinger L."/>
            <person name="Platzer M."/>
            <person name="Noegel A.A."/>
            <person name="Schaap P."/>
            <person name="Gloeckner G."/>
        </authorList>
    </citation>
    <scope>NUCLEOTIDE SEQUENCE [LARGE SCALE GENOMIC DNA]</scope>
    <source>
        <strain evidence="5">ATCC 26659 / Pp 5 / PN500</strain>
    </source>
</reference>